<organism evidence="1 2">
    <name type="scientific">Mucilaginibacter arboris</name>
    <dbReference type="NCBI Taxonomy" id="2682090"/>
    <lineage>
        <taxon>Bacteria</taxon>
        <taxon>Pseudomonadati</taxon>
        <taxon>Bacteroidota</taxon>
        <taxon>Sphingobacteriia</taxon>
        <taxon>Sphingobacteriales</taxon>
        <taxon>Sphingobacteriaceae</taxon>
        <taxon>Mucilaginibacter</taxon>
    </lineage>
</organism>
<accession>A0A7K1SU22</accession>
<dbReference type="Gene3D" id="2.40.160.50">
    <property type="entry name" value="membrane protein fhac: a member of the omp85/tpsb transporter family"/>
    <property type="match status" value="1"/>
</dbReference>
<protein>
    <submittedName>
        <fullName evidence="1">BamA/TamA family outer membrane protein</fullName>
    </submittedName>
</protein>
<reference evidence="1 2" key="1">
    <citation type="submission" date="2019-12" db="EMBL/GenBank/DDBJ databases">
        <title>Mucilaginibacter sp. HMF7410 genome sequencing and assembly.</title>
        <authorList>
            <person name="Kang H."/>
            <person name="Cha I."/>
            <person name="Kim H."/>
            <person name="Joh K."/>
        </authorList>
    </citation>
    <scope>NUCLEOTIDE SEQUENCE [LARGE SCALE GENOMIC DNA]</scope>
    <source>
        <strain evidence="1 2">HMF7410</strain>
    </source>
</reference>
<dbReference type="EMBL" id="WPIK01000003">
    <property type="protein sequence ID" value="MVN20570.1"/>
    <property type="molecule type" value="Genomic_DNA"/>
</dbReference>
<evidence type="ECO:0000313" key="1">
    <source>
        <dbReference type="EMBL" id="MVN20570.1"/>
    </source>
</evidence>
<gene>
    <name evidence="1" type="ORF">GO621_03360</name>
</gene>
<dbReference type="RefSeq" id="WP_157564191.1">
    <property type="nucleotide sequence ID" value="NZ_WPIK01000003.1"/>
</dbReference>
<dbReference type="Proteomes" id="UP000462014">
    <property type="component" value="Unassembled WGS sequence"/>
</dbReference>
<sequence length="380" mass="43477">MENRSTSPLKDTVVAQKDIIDIIRSFRKKPPARTDSVSKQFNFSLVPSAGYTLSTGFAADLSGNVVFYTDKNSTEKLSTAFSNVTYDQHKQFLFHTNTNIWSKNLNYNYIGDWRFLKYPESTFGLGSLTTEGETNLINYSYFRFYQTVLRKIYSSLYTGFGYNFDYHYHITQTGNADKTISDFKIYGLNSKSRSSGLTYNLLFDNRKNPVNPLNGVYANAIYRSNFQFLGSDSNWQSLTFDFRKYFKVGEKSNNILAFWMLDWLILNGHPPYLDLPSTGWDTNGNTGRGYPQGRFRGNGMLYLEGEYRFNITRNGLLGGVVFTNLESFSSYQDSKFQRILPGYGPGLRIKFNKHSNTNLCIDYGIGNSSQGFFVNLGEVF</sequence>
<comment type="caution">
    <text evidence="1">The sequence shown here is derived from an EMBL/GenBank/DDBJ whole genome shotgun (WGS) entry which is preliminary data.</text>
</comment>
<proteinExistence type="predicted"/>
<dbReference type="AlphaFoldDB" id="A0A7K1SU22"/>
<keyword evidence="2" id="KW-1185">Reference proteome</keyword>
<evidence type="ECO:0000313" key="2">
    <source>
        <dbReference type="Proteomes" id="UP000462014"/>
    </source>
</evidence>
<name>A0A7K1SU22_9SPHI</name>